<reference evidence="2 3" key="1">
    <citation type="journal article" date="2020" name="Mol. Biol. Evol.">
        <title>Distinct Expression and Methylation Patterns for Genes with Different Fates following a Single Whole-Genome Duplication in Flowering Plants.</title>
        <authorList>
            <person name="Shi T."/>
            <person name="Rahmani R.S."/>
            <person name="Gugger P.F."/>
            <person name="Wang M."/>
            <person name="Li H."/>
            <person name="Zhang Y."/>
            <person name="Li Z."/>
            <person name="Wang Q."/>
            <person name="Van de Peer Y."/>
            <person name="Marchal K."/>
            <person name="Chen J."/>
        </authorList>
    </citation>
    <scope>NUCLEOTIDE SEQUENCE [LARGE SCALE GENOMIC DNA]</scope>
    <source>
        <tissue evidence="2">Leaf</tissue>
    </source>
</reference>
<protein>
    <submittedName>
        <fullName evidence="2">Uncharacterized protein</fullName>
    </submittedName>
</protein>
<name>A0A822YW17_NELNU</name>
<keyword evidence="3" id="KW-1185">Reference proteome</keyword>
<accession>A0A822YW17</accession>
<evidence type="ECO:0000313" key="3">
    <source>
        <dbReference type="Proteomes" id="UP000607653"/>
    </source>
</evidence>
<feature type="compositionally biased region" description="Acidic residues" evidence="1">
    <location>
        <begin position="76"/>
        <end position="88"/>
    </location>
</feature>
<dbReference type="PANTHER" id="PTHR36004">
    <property type="entry name" value="AT-RICH INTERACTIVE DOMAIN PROTEIN"/>
    <property type="match status" value="1"/>
</dbReference>
<dbReference type="PANTHER" id="PTHR36004:SF1">
    <property type="entry name" value="AT-RICH INTERACTIVE DOMAIN PROTEIN"/>
    <property type="match status" value="1"/>
</dbReference>
<feature type="region of interest" description="Disordered" evidence="1">
    <location>
        <begin position="61"/>
        <end position="109"/>
    </location>
</feature>
<dbReference type="AlphaFoldDB" id="A0A822YW17"/>
<gene>
    <name evidence="2" type="ORF">HUJ06_005965</name>
</gene>
<evidence type="ECO:0000313" key="2">
    <source>
        <dbReference type="EMBL" id="DAD35325.1"/>
    </source>
</evidence>
<proteinExistence type="predicted"/>
<dbReference type="Proteomes" id="UP000607653">
    <property type="component" value="Unassembled WGS sequence"/>
</dbReference>
<comment type="caution">
    <text evidence="2">The sequence shown here is derived from an EMBL/GenBank/DDBJ whole genome shotgun (WGS) entry which is preliminary data.</text>
</comment>
<dbReference type="EMBL" id="DUZY01000004">
    <property type="protein sequence ID" value="DAD35325.1"/>
    <property type="molecule type" value="Genomic_DNA"/>
</dbReference>
<sequence length="145" mass="15828">MSLCIGAGRIFCCSIITGLESQPPLQRRQAFLPSTILYSSFSLSGRNAHMVGARKISSRTGRFDSKNRSGGLTTTIEEDVEQQQEGEVFEGGPGGPDDSNNAVDVDDGYVVPELPGDQPDFWEGSQWDALGFFVQYLWAFGIVSR</sequence>
<evidence type="ECO:0000256" key="1">
    <source>
        <dbReference type="SAM" id="MobiDB-lite"/>
    </source>
</evidence>
<organism evidence="2 3">
    <name type="scientific">Nelumbo nucifera</name>
    <name type="common">Sacred lotus</name>
    <dbReference type="NCBI Taxonomy" id="4432"/>
    <lineage>
        <taxon>Eukaryota</taxon>
        <taxon>Viridiplantae</taxon>
        <taxon>Streptophyta</taxon>
        <taxon>Embryophyta</taxon>
        <taxon>Tracheophyta</taxon>
        <taxon>Spermatophyta</taxon>
        <taxon>Magnoliopsida</taxon>
        <taxon>Proteales</taxon>
        <taxon>Nelumbonaceae</taxon>
        <taxon>Nelumbo</taxon>
    </lineage>
</organism>